<proteinExistence type="predicted"/>
<dbReference type="SUPFAM" id="SSF81383">
    <property type="entry name" value="F-box domain"/>
    <property type="match status" value="1"/>
</dbReference>
<dbReference type="AlphaFoldDB" id="A0A6D2HMD3"/>
<reference evidence="2" key="1">
    <citation type="submission" date="2020-01" db="EMBL/GenBank/DDBJ databases">
        <authorList>
            <person name="Mishra B."/>
        </authorList>
    </citation>
    <scope>NUCLEOTIDE SEQUENCE [LARGE SCALE GENOMIC DNA]</scope>
</reference>
<dbReference type="InterPro" id="IPR036047">
    <property type="entry name" value="F-box-like_dom_sf"/>
</dbReference>
<dbReference type="EMBL" id="CACVBM020000233">
    <property type="protein sequence ID" value="CAA7016562.1"/>
    <property type="molecule type" value="Genomic_DNA"/>
</dbReference>
<dbReference type="InterPro" id="IPR001810">
    <property type="entry name" value="F-box_dom"/>
</dbReference>
<organism evidence="2 3">
    <name type="scientific">Microthlaspi erraticum</name>
    <dbReference type="NCBI Taxonomy" id="1685480"/>
    <lineage>
        <taxon>Eukaryota</taxon>
        <taxon>Viridiplantae</taxon>
        <taxon>Streptophyta</taxon>
        <taxon>Embryophyta</taxon>
        <taxon>Tracheophyta</taxon>
        <taxon>Spermatophyta</taxon>
        <taxon>Magnoliopsida</taxon>
        <taxon>eudicotyledons</taxon>
        <taxon>Gunneridae</taxon>
        <taxon>Pentapetalae</taxon>
        <taxon>rosids</taxon>
        <taxon>malvids</taxon>
        <taxon>Brassicales</taxon>
        <taxon>Brassicaceae</taxon>
        <taxon>Coluteocarpeae</taxon>
        <taxon>Microthlaspi</taxon>
    </lineage>
</organism>
<gene>
    <name evidence="2" type="ORF">MERR_LOCUS3797</name>
</gene>
<evidence type="ECO:0000313" key="3">
    <source>
        <dbReference type="Proteomes" id="UP000467841"/>
    </source>
</evidence>
<keyword evidence="3" id="KW-1185">Reference proteome</keyword>
<feature type="domain" description="F-box" evidence="1">
    <location>
        <begin position="25"/>
        <end position="71"/>
    </location>
</feature>
<dbReference type="PANTHER" id="PTHR24414">
    <property type="entry name" value="F-BOX/KELCH-REPEAT PROTEIN SKIP4"/>
    <property type="match status" value="1"/>
</dbReference>
<accession>A0A6D2HMD3</accession>
<sequence>MTTNPKKKRMLKFPPPPHLFPEPSYPSLSSLPDEIVESFLARIPRSYYGKLCLVSKSFYSVVSCPKIYNVRSQIGVTEPCLYVCLRSQRTNNHIWFTLINHSFDIQLKDERSKVVRFRLWLNRAFLATRSCSELVSRPSDWPSSFFDRTDGSRRLGNVNPRIVGDCLGFVLLQGRTVAAGSDCQGKIPSDLSLLVQ</sequence>
<dbReference type="PANTHER" id="PTHR24414:SF161">
    <property type="entry name" value="F-BOX DOMAIN-CONTAINING PROTEIN"/>
    <property type="match status" value="1"/>
</dbReference>
<comment type="caution">
    <text evidence="2">The sequence shown here is derived from an EMBL/GenBank/DDBJ whole genome shotgun (WGS) entry which is preliminary data.</text>
</comment>
<evidence type="ECO:0000259" key="1">
    <source>
        <dbReference type="PROSITE" id="PS50181"/>
    </source>
</evidence>
<dbReference type="PROSITE" id="PS50181">
    <property type="entry name" value="FBOX"/>
    <property type="match status" value="1"/>
</dbReference>
<dbReference type="InterPro" id="IPR050354">
    <property type="entry name" value="F-box/kelch-repeat_ARATH"/>
</dbReference>
<dbReference type="Proteomes" id="UP000467841">
    <property type="component" value="Unassembled WGS sequence"/>
</dbReference>
<evidence type="ECO:0000313" key="2">
    <source>
        <dbReference type="EMBL" id="CAA7016562.1"/>
    </source>
</evidence>
<name>A0A6D2HMD3_9BRAS</name>
<dbReference type="Pfam" id="PF00646">
    <property type="entry name" value="F-box"/>
    <property type="match status" value="1"/>
</dbReference>
<protein>
    <recommendedName>
        <fullName evidence="1">F-box domain-containing protein</fullName>
    </recommendedName>
</protein>